<keyword evidence="1" id="KW-1133">Transmembrane helix</keyword>
<sequence>MSMRKSKSIEAAFQKDIENIEERNIINDNYERIKEYYRNKIRNFGDIQIERVYLEKKLLKYNGINFNISMSVLVVIMTYFFNLILNGIGLEKKWISIGIIFVLVIIWFLIVFTPDMVSEKIENTYYNICLKVLDELEEELKSRDLERIKEFHGIR</sequence>
<evidence type="ECO:0000256" key="1">
    <source>
        <dbReference type="SAM" id="Phobius"/>
    </source>
</evidence>
<feature type="transmembrane region" description="Helical" evidence="1">
    <location>
        <begin position="66"/>
        <end position="88"/>
    </location>
</feature>
<accession>A0A7I6N2Q9</accession>
<feature type="transmembrane region" description="Helical" evidence="1">
    <location>
        <begin position="94"/>
        <end position="112"/>
    </location>
</feature>
<keyword evidence="1" id="KW-0472">Membrane</keyword>
<keyword evidence="1" id="KW-0812">Transmembrane</keyword>
<geneLocation type="plasmid" evidence="2">
    <name>pCAG</name>
</geneLocation>
<name>A0A7I6N2Q9_9CLOT</name>
<protein>
    <submittedName>
        <fullName evidence="2">Uncharacterized protein</fullName>
    </submittedName>
</protein>
<keyword evidence="2" id="KW-0614">Plasmid</keyword>
<proteinExistence type="predicted"/>
<organism evidence="2">
    <name type="scientific">Clostridium argentinense</name>
    <dbReference type="NCBI Taxonomy" id="29341"/>
    <lineage>
        <taxon>Bacteria</taxon>
        <taxon>Bacillati</taxon>
        <taxon>Bacillota</taxon>
        <taxon>Clostridia</taxon>
        <taxon>Eubacteriales</taxon>
        <taxon>Clostridiaceae</taxon>
        <taxon>Clostridium</taxon>
    </lineage>
</organism>
<dbReference type="AlphaFoldDB" id="A0A7I6N2Q9"/>
<reference evidence="2" key="1">
    <citation type="journal article" date="2020" name="Anaerobe">
        <title>Analysis of a plasmid encoding botulinum neurotoxin type G gene in Clostridium argentinense.</title>
        <authorList>
            <person name="Sakaguchi Y."/>
            <person name="Uchiyama J."/>
            <person name="Take A."/>
            <person name="Gotoh K."/>
            <person name="Sakaguchi M."/>
            <person name="Suzuki T."/>
            <person name="Yamamoto Y."/>
            <person name="Hosomi K."/>
            <person name="Kohda T."/>
            <person name="Mukamoto M."/>
            <person name="Kozaki S."/>
            <person name="Hayashi S."/>
            <person name="Oguma K."/>
        </authorList>
    </citation>
    <scope>NUCLEOTIDE SEQUENCE</scope>
    <source>
        <strain evidence="2">2740</strain>
        <plasmid evidence="2">pCAG</plasmid>
    </source>
</reference>
<dbReference type="EMBL" id="AB853998">
    <property type="protein sequence ID" value="BBB39269.1"/>
    <property type="molecule type" value="Genomic_DNA"/>
</dbReference>
<evidence type="ECO:0000313" key="2">
    <source>
        <dbReference type="EMBL" id="BBB39269.1"/>
    </source>
</evidence>